<dbReference type="Proteomes" id="UP001437256">
    <property type="component" value="Unassembled WGS sequence"/>
</dbReference>
<sequence length="230" mass="26270">MPYLQRHDIDEAIVAAAGTLHKCGYRHCLFGSAACYLYLRLARQPIPRTPNDVDIVVFPDRDVSIDAEDIKHNMTIQDPRFFLTESKKPGATYKVLWFRPQGRPRVGVNYFEACKIDMLVDEDAKNPSSLEIPYVPSDLLKICHVKLYQNGSTIVQAKERSPAPEGVRVCIMPSLMLLFLKIKGWEDHGNSEEERFRKKVPNDVLEILLLTQHVVFTSSFGIELDQLELK</sequence>
<evidence type="ECO:0000313" key="1">
    <source>
        <dbReference type="EMBL" id="KAL0062601.1"/>
    </source>
</evidence>
<proteinExistence type="predicted"/>
<name>A0ABR2ZLN8_9AGAR</name>
<organism evidence="1 2">
    <name type="scientific">Marasmius tenuissimus</name>
    <dbReference type="NCBI Taxonomy" id="585030"/>
    <lineage>
        <taxon>Eukaryota</taxon>
        <taxon>Fungi</taxon>
        <taxon>Dikarya</taxon>
        <taxon>Basidiomycota</taxon>
        <taxon>Agaricomycotina</taxon>
        <taxon>Agaricomycetes</taxon>
        <taxon>Agaricomycetidae</taxon>
        <taxon>Agaricales</taxon>
        <taxon>Marasmiineae</taxon>
        <taxon>Marasmiaceae</taxon>
        <taxon>Marasmius</taxon>
    </lineage>
</organism>
<dbReference type="EMBL" id="JBBXMP010000101">
    <property type="protein sequence ID" value="KAL0062601.1"/>
    <property type="molecule type" value="Genomic_DNA"/>
</dbReference>
<protein>
    <recommendedName>
        <fullName evidence="3">Nucleotidyltransferase family protein</fullName>
    </recommendedName>
</protein>
<keyword evidence="2" id="KW-1185">Reference proteome</keyword>
<comment type="caution">
    <text evidence="1">The sequence shown here is derived from an EMBL/GenBank/DDBJ whole genome shotgun (WGS) entry which is preliminary data.</text>
</comment>
<accession>A0ABR2ZLN8</accession>
<evidence type="ECO:0000313" key="2">
    <source>
        <dbReference type="Proteomes" id="UP001437256"/>
    </source>
</evidence>
<gene>
    <name evidence="1" type="ORF">AAF712_010535</name>
</gene>
<evidence type="ECO:0008006" key="3">
    <source>
        <dbReference type="Google" id="ProtNLM"/>
    </source>
</evidence>
<reference evidence="1 2" key="1">
    <citation type="submission" date="2024-05" db="EMBL/GenBank/DDBJ databases">
        <title>A draft genome resource for the thread blight pathogen Marasmius tenuissimus strain MS-2.</title>
        <authorList>
            <person name="Yulfo-Soto G.E."/>
            <person name="Baruah I.K."/>
            <person name="Amoako-Attah I."/>
            <person name="Bukari Y."/>
            <person name="Meinhardt L.W."/>
            <person name="Bailey B.A."/>
            <person name="Cohen S.P."/>
        </authorList>
    </citation>
    <scope>NUCLEOTIDE SEQUENCE [LARGE SCALE GENOMIC DNA]</scope>
    <source>
        <strain evidence="1 2">MS-2</strain>
    </source>
</reference>